<evidence type="ECO:0000313" key="2">
    <source>
        <dbReference type="EMBL" id="KAF5201865.1"/>
    </source>
</evidence>
<feature type="region of interest" description="Disordered" evidence="1">
    <location>
        <begin position="25"/>
        <end position="52"/>
    </location>
</feature>
<organism evidence="2 3">
    <name type="scientific">Thalictrum thalictroides</name>
    <name type="common">Rue-anemone</name>
    <name type="synonym">Anemone thalictroides</name>
    <dbReference type="NCBI Taxonomy" id="46969"/>
    <lineage>
        <taxon>Eukaryota</taxon>
        <taxon>Viridiplantae</taxon>
        <taxon>Streptophyta</taxon>
        <taxon>Embryophyta</taxon>
        <taxon>Tracheophyta</taxon>
        <taxon>Spermatophyta</taxon>
        <taxon>Magnoliopsida</taxon>
        <taxon>Ranunculales</taxon>
        <taxon>Ranunculaceae</taxon>
        <taxon>Thalictroideae</taxon>
        <taxon>Thalictrum</taxon>
    </lineage>
</organism>
<dbReference type="Proteomes" id="UP000554482">
    <property type="component" value="Unassembled WGS sequence"/>
</dbReference>
<comment type="caution">
    <text evidence="2">The sequence shown here is derived from an EMBL/GenBank/DDBJ whole genome shotgun (WGS) entry which is preliminary data.</text>
</comment>
<evidence type="ECO:0000313" key="3">
    <source>
        <dbReference type="Proteomes" id="UP000554482"/>
    </source>
</evidence>
<name>A0A7J6WZ58_THATH</name>
<accession>A0A7J6WZ58</accession>
<dbReference type="EMBL" id="JABWDY010008871">
    <property type="protein sequence ID" value="KAF5201865.1"/>
    <property type="molecule type" value="Genomic_DNA"/>
</dbReference>
<gene>
    <name evidence="2" type="ORF">FRX31_008548</name>
</gene>
<dbReference type="AlphaFoldDB" id="A0A7J6WZ58"/>
<keyword evidence="3" id="KW-1185">Reference proteome</keyword>
<sequence length="94" mass="10901">MSGTNNIEPVTSEIKLFLREENTTAINSSGKGEQPVKKLASHDENKMETHESTQFRRAKFLDKYKDATYQSIYQSLEYRRSHRTTRGGSQQKLF</sequence>
<protein>
    <submittedName>
        <fullName evidence="2">Uncharacterized protein</fullName>
    </submittedName>
</protein>
<reference evidence="2 3" key="1">
    <citation type="submission" date="2020-06" db="EMBL/GenBank/DDBJ databases">
        <title>Transcriptomic and genomic resources for Thalictrum thalictroides and T. hernandezii: Facilitating candidate gene discovery in an emerging model plant lineage.</title>
        <authorList>
            <person name="Arias T."/>
            <person name="Riano-Pachon D.M."/>
            <person name="Di Stilio V.S."/>
        </authorList>
    </citation>
    <scope>NUCLEOTIDE SEQUENCE [LARGE SCALE GENOMIC DNA]</scope>
    <source>
        <strain evidence="3">cv. WT478/WT964</strain>
        <tissue evidence="2">Leaves</tissue>
    </source>
</reference>
<evidence type="ECO:0000256" key="1">
    <source>
        <dbReference type="SAM" id="MobiDB-lite"/>
    </source>
</evidence>
<feature type="compositionally biased region" description="Basic and acidic residues" evidence="1">
    <location>
        <begin position="34"/>
        <end position="52"/>
    </location>
</feature>
<proteinExistence type="predicted"/>